<evidence type="ECO:0000256" key="2">
    <source>
        <dbReference type="ARBA" id="ARBA00022801"/>
    </source>
</evidence>
<dbReference type="PROSITE" id="PS51892">
    <property type="entry name" value="SUBTILASE"/>
    <property type="match status" value="1"/>
</dbReference>
<reference evidence="6 7" key="1">
    <citation type="submission" date="2013-12" db="EMBL/GenBank/DDBJ databases">
        <authorList>
            <person name="Zelazny A."/>
            <person name="Olivier K."/>
            <person name="Holland S."/>
            <person name="Lenaerts A."/>
            <person name="Ordway D."/>
            <person name="DeGroote M.A."/>
            <person name="Parker T."/>
            <person name="Sizemore C."/>
            <person name="Tallon L.J."/>
            <person name="Sadzewicz L.K."/>
            <person name="Sengamalay N."/>
            <person name="Fraser C.M."/>
            <person name="Hine E."/>
            <person name="Shefchek K.A."/>
            <person name="Das S.P."/>
            <person name="Tettelin H."/>
        </authorList>
    </citation>
    <scope>NUCLEOTIDE SEQUENCE [LARGE SCALE GENOMIC DNA]</scope>
    <source>
        <strain evidence="6 7">1956</strain>
    </source>
</reference>
<comment type="caution">
    <text evidence="6">The sequence shown here is derived from an EMBL/GenBank/DDBJ whole genome shotgun (WGS) entry which is preliminary data.</text>
</comment>
<feature type="domain" description="Peptidase S8/S53" evidence="5">
    <location>
        <begin position="32"/>
        <end position="106"/>
    </location>
</feature>
<sequence>MTSGVIPGSDPGAPAPSQSALNLPAAWQFSRGDGQLVAVLDTGVRPGPRLPNVEPGGDFVEATDGLTDCDGHGTLVAGIIAGQPSPDDGFSGVAPAARVVSIRTSSARFSPARRAATR</sequence>
<keyword evidence="3" id="KW-0720">Serine protease</keyword>
<dbReference type="AlphaFoldDB" id="X8CCS4"/>
<evidence type="ECO:0000256" key="4">
    <source>
        <dbReference type="PROSITE-ProRule" id="PRU01240"/>
    </source>
</evidence>
<dbReference type="Pfam" id="PF00082">
    <property type="entry name" value="Peptidase_S8"/>
    <property type="match status" value="1"/>
</dbReference>
<name>X8CCS4_MYCIT</name>
<evidence type="ECO:0000259" key="5">
    <source>
        <dbReference type="Pfam" id="PF00082"/>
    </source>
</evidence>
<gene>
    <name evidence="6" type="ORF">I550_5244</name>
</gene>
<dbReference type="GO" id="GO:0005886">
    <property type="term" value="C:plasma membrane"/>
    <property type="evidence" value="ECO:0007669"/>
    <property type="project" value="TreeGrafter"/>
</dbReference>
<dbReference type="Gene3D" id="3.40.50.200">
    <property type="entry name" value="Peptidase S8/S53 domain"/>
    <property type="match status" value="1"/>
</dbReference>
<dbReference type="SUPFAM" id="SSF52743">
    <property type="entry name" value="Subtilisin-like"/>
    <property type="match status" value="1"/>
</dbReference>
<organism evidence="6 7">
    <name type="scientific">Mycobacterium intracellulare 1956</name>
    <dbReference type="NCBI Taxonomy" id="1299331"/>
    <lineage>
        <taxon>Bacteria</taxon>
        <taxon>Bacillati</taxon>
        <taxon>Actinomycetota</taxon>
        <taxon>Actinomycetes</taxon>
        <taxon>Mycobacteriales</taxon>
        <taxon>Mycobacteriaceae</taxon>
        <taxon>Mycobacterium</taxon>
        <taxon>Mycobacterium avium complex (MAC)</taxon>
    </lineage>
</organism>
<evidence type="ECO:0000313" key="7">
    <source>
        <dbReference type="Proteomes" id="UP000020825"/>
    </source>
</evidence>
<dbReference type="PROSITE" id="PS00137">
    <property type="entry name" value="SUBTILASE_HIS"/>
    <property type="match status" value="1"/>
</dbReference>
<dbReference type="PATRIC" id="fig|1299331.3.peg.5124"/>
<comment type="caution">
    <text evidence="4">Lacks conserved residue(s) required for the propagation of feature annotation.</text>
</comment>
<dbReference type="PANTHER" id="PTHR42884:SF14">
    <property type="entry name" value="NEUROENDOCRINE CONVERTASE 1"/>
    <property type="match status" value="1"/>
</dbReference>
<dbReference type="PANTHER" id="PTHR42884">
    <property type="entry name" value="PROPROTEIN CONVERTASE SUBTILISIN/KEXIN-RELATED"/>
    <property type="match status" value="1"/>
</dbReference>
<accession>X8CCS4</accession>
<proteinExistence type="inferred from homology"/>
<dbReference type="InterPro" id="IPR000209">
    <property type="entry name" value="Peptidase_S8/S53_dom"/>
</dbReference>
<dbReference type="Proteomes" id="UP000020825">
    <property type="component" value="Unassembled WGS sequence"/>
</dbReference>
<keyword evidence="2" id="KW-0378">Hydrolase</keyword>
<protein>
    <submittedName>
        <fullName evidence="6">Subtilase family protein</fullName>
    </submittedName>
</protein>
<dbReference type="InterPro" id="IPR022398">
    <property type="entry name" value="Peptidase_S8_His-AS"/>
</dbReference>
<dbReference type="GO" id="GO:0016485">
    <property type="term" value="P:protein processing"/>
    <property type="evidence" value="ECO:0007669"/>
    <property type="project" value="TreeGrafter"/>
</dbReference>
<dbReference type="InterPro" id="IPR036852">
    <property type="entry name" value="Peptidase_S8/S53_dom_sf"/>
</dbReference>
<evidence type="ECO:0000313" key="6">
    <source>
        <dbReference type="EMBL" id="EUA53606.1"/>
    </source>
</evidence>
<evidence type="ECO:0000256" key="1">
    <source>
        <dbReference type="ARBA" id="ARBA00022670"/>
    </source>
</evidence>
<evidence type="ECO:0000256" key="3">
    <source>
        <dbReference type="ARBA" id="ARBA00022825"/>
    </source>
</evidence>
<keyword evidence="1" id="KW-0645">Protease</keyword>
<dbReference type="GO" id="GO:0004252">
    <property type="term" value="F:serine-type endopeptidase activity"/>
    <property type="evidence" value="ECO:0007669"/>
    <property type="project" value="InterPro"/>
</dbReference>
<comment type="similarity">
    <text evidence="4">Belongs to the peptidase S8 family.</text>
</comment>
<dbReference type="EMBL" id="JAOG01000003">
    <property type="protein sequence ID" value="EUA53606.1"/>
    <property type="molecule type" value="Genomic_DNA"/>
</dbReference>